<dbReference type="InterPro" id="IPR001138">
    <property type="entry name" value="Zn2Cys6_DnaBD"/>
</dbReference>
<dbReference type="CDD" id="cd00067">
    <property type="entry name" value="GAL4"/>
    <property type="match status" value="1"/>
</dbReference>
<dbReference type="GO" id="GO:0008270">
    <property type="term" value="F:zinc ion binding"/>
    <property type="evidence" value="ECO:0007669"/>
    <property type="project" value="InterPro"/>
</dbReference>
<evidence type="ECO:0000259" key="3">
    <source>
        <dbReference type="PROSITE" id="PS50048"/>
    </source>
</evidence>
<dbReference type="InterPro" id="IPR036864">
    <property type="entry name" value="Zn2-C6_fun-type_DNA-bd_sf"/>
</dbReference>
<dbReference type="PROSITE" id="PS00463">
    <property type="entry name" value="ZN2_CY6_FUNGAL_1"/>
    <property type="match status" value="1"/>
</dbReference>
<dbReference type="SUPFAM" id="SSF57701">
    <property type="entry name" value="Zn2/Cys6 DNA-binding domain"/>
    <property type="match status" value="1"/>
</dbReference>
<gene>
    <name evidence="4" type="primary">UGA3</name>
    <name evidence="4" type="ORF">RSOLAG1IB_07259</name>
</gene>
<dbReference type="EMBL" id="LN679117">
    <property type="protein sequence ID" value="CEL54725.1"/>
    <property type="molecule type" value="Genomic_DNA"/>
</dbReference>
<sequence length="565" mass="63251">MSRIIPKPGPPRSSCLTCRLRRKKCDMTRPRCETCLSQNRECLGYEDTKFRSGARQTLDPMTPRSSENQPSLITTEANNELGPSILGAAMLYRMNKSASASDGCATIEPEPSDFDRSWPQDKISLSVYPRSLTQHISRAAGTNKSATNKTIEGLLQSIPPSIDVTQMMKDHRRLRIVSDYSFERINYWFIVPPSAARNSIVARVTGTTWMAWILPLGATLFSQTISQNIQIQDSTAHGYIGWIGKVEQKMASRPRSNLSLDEVTNDLMMDLEVNNISASDLLLNKSLYQIVFFKFTLADSVSGYISFQKALPRFLQIVAADSSLYMEQPNGNLVVSFHRTVTAPQYELRRFVIYDTVAALVLGVPPLVNYGYDEESDCGVDWIRGVPVTLVEVVSQINSRRAGSMGALHSWETLEKVVLAWEIPATLRVEASPDNSRTSRIAVLESWRYVALIYIYMGVCGVSSHDPRVQDAVHQIVQFGEDISNSSASVHMLSQYIIAGLAARLESHRVVLYERLLALKDMRVWLFHGPQFGRVLYDLWHGAGIGGAPVMWEDYVQSRSTVIPI</sequence>
<reference evidence="4 5" key="1">
    <citation type="submission" date="2014-11" db="EMBL/GenBank/DDBJ databases">
        <authorList>
            <person name="Wibberg Daniel"/>
        </authorList>
    </citation>
    <scope>NUCLEOTIDE SEQUENCE [LARGE SCALE GENOMIC DNA]</scope>
    <source>
        <strain evidence="4">Rhizoctonia solani AG1-IB 7/3/14</strain>
    </source>
</reference>
<proteinExistence type="predicted"/>
<evidence type="ECO:0000313" key="4">
    <source>
        <dbReference type="EMBL" id="CEL54725.1"/>
    </source>
</evidence>
<dbReference type="PROSITE" id="PS50048">
    <property type="entry name" value="ZN2_CY6_FUNGAL_2"/>
    <property type="match status" value="1"/>
</dbReference>
<evidence type="ECO:0000256" key="1">
    <source>
        <dbReference type="ARBA" id="ARBA00004123"/>
    </source>
</evidence>
<dbReference type="Pfam" id="PF00172">
    <property type="entry name" value="Zn_clus"/>
    <property type="match status" value="1"/>
</dbReference>
<feature type="domain" description="Zn(2)-C6 fungal-type" evidence="3">
    <location>
        <begin position="14"/>
        <end position="42"/>
    </location>
</feature>
<dbReference type="GO" id="GO:0000981">
    <property type="term" value="F:DNA-binding transcription factor activity, RNA polymerase II-specific"/>
    <property type="evidence" value="ECO:0007669"/>
    <property type="project" value="InterPro"/>
</dbReference>
<evidence type="ECO:0000313" key="5">
    <source>
        <dbReference type="Proteomes" id="UP000059188"/>
    </source>
</evidence>
<dbReference type="PANTHER" id="PTHR37534:SF46">
    <property type="entry name" value="ZN(II)2CYS6 TRANSCRIPTION FACTOR (EUROFUNG)"/>
    <property type="match status" value="1"/>
</dbReference>
<dbReference type="PANTHER" id="PTHR37534">
    <property type="entry name" value="TRANSCRIPTIONAL ACTIVATOR PROTEIN UGA3"/>
    <property type="match status" value="1"/>
</dbReference>
<dbReference type="SMART" id="SM00066">
    <property type="entry name" value="GAL4"/>
    <property type="match status" value="1"/>
</dbReference>
<dbReference type="Gene3D" id="4.10.240.10">
    <property type="entry name" value="Zn(2)-C6 fungal-type DNA-binding domain"/>
    <property type="match status" value="1"/>
</dbReference>
<dbReference type="Proteomes" id="UP000059188">
    <property type="component" value="Unassembled WGS sequence"/>
</dbReference>
<dbReference type="InterPro" id="IPR021858">
    <property type="entry name" value="Fun_TF"/>
</dbReference>
<comment type="subcellular location">
    <subcellularLocation>
        <location evidence="1">Nucleus</location>
    </subcellularLocation>
</comment>
<dbReference type="AlphaFoldDB" id="A0A0B7FB03"/>
<keyword evidence="2" id="KW-0539">Nucleus</keyword>
<name>A0A0B7FB03_THACB</name>
<keyword evidence="5" id="KW-1185">Reference proteome</keyword>
<accession>A0A0B7FB03</accession>
<dbReference type="GO" id="GO:0005634">
    <property type="term" value="C:nucleus"/>
    <property type="evidence" value="ECO:0007669"/>
    <property type="project" value="UniProtKB-SubCell"/>
</dbReference>
<evidence type="ECO:0000256" key="2">
    <source>
        <dbReference type="ARBA" id="ARBA00023242"/>
    </source>
</evidence>
<dbReference type="Pfam" id="PF11951">
    <property type="entry name" value="Fungal_trans_2"/>
    <property type="match status" value="1"/>
</dbReference>
<organism evidence="4 5">
    <name type="scientific">Thanatephorus cucumeris (strain AG1-IB / isolate 7/3/14)</name>
    <name type="common">Lettuce bottom rot fungus</name>
    <name type="synonym">Rhizoctonia solani</name>
    <dbReference type="NCBI Taxonomy" id="1108050"/>
    <lineage>
        <taxon>Eukaryota</taxon>
        <taxon>Fungi</taxon>
        <taxon>Dikarya</taxon>
        <taxon>Basidiomycota</taxon>
        <taxon>Agaricomycotina</taxon>
        <taxon>Agaricomycetes</taxon>
        <taxon>Cantharellales</taxon>
        <taxon>Ceratobasidiaceae</taxon>
        <taxon>Rhizoctonia</taxon>
        <taxon>Rhizoctonia solani AG-1</taxon>
    </lineage>
</organism>
<protein>
    <recommendedName>
        <fullName evidence="3">Zn(2)-C6 fungal-type domain-containing protein</fullName>
    </recommendedName>
</protein>